<accession>A0A7S4LPM5</accession>
<dbReference type="EMBL" id="HBJB01002419">
    <property type="protein sequence ID" value="CAE0842573.1"/>
    <property type="molecule type" value="Transcribed_RNA"/>
</dbReference>
<name>A0A7S4LPM5_OXYMA</name>
<organism evidence="1">
    <name type="scientific">Oxyrrhis marina</name>
    <name type="common">Dinoflagellate</name>
    <dbReference type="NCBI Taxonomy" id="2969"/>
    <lineage>
        <taxon>Eukaryota</taxon>
        <taxon>Sar</taxon>
        <taxon>Alveolata</taxon>
        <taxon>Dinophyceae</taxon>
        <taxon>Oxyrrhinales</taxon>
        <taxon>Oxyrrhinaceae</taxon>
        <taxon>Oxyrrhis</taxon>
    </lineage>
</organism>
<dbReference type="AlphaFoldDB" id="A0A7S4LPM5"/>
<gene>
    <name evidence="1" type="ORF">OMAR00294_LOCUS1973</name>
</gene>
<protein>
    <submittedName>
        <fullName evidence="1">Uncharacterized protein</fullName>
    </submittedName>
</protein>
<proteinExistence type="predicted"/>
<sequence>MKSGVLAVFGASAAVLRSGSLEAAEMEASRPVLALAQAQARFWKASSGLERVSFAMNTSQSDTAEKVDEFLRNQVASDHACHAKLYRARSEFVSMTYSGTRTC</sequence>
<reference evidence="1" key="1">
    <citation type="submission" date="2021-01" db="EMBL/GenBank/DDBJ databases">
        <authorList>
            <person name="Corre E."/>
            <person name="Pelletier E."/>
            <person name="Niang G."/>
            <person name="Scheremetjew M."/>
            <person name="Finn R."/>
            <person name="Kale V."/>
            <person name="Holt S."/>
            <person name="Cochrane G."/>
            <person name="Meng A."/>
            <person name="Brown T."/>
            <person name="Cohen L."/>
        </authorList>
    </citation>
    <scope>NUCLEOTIDE SEQUENCE</scope>
    <source>
        <strain evidence="1">LB1974</strain>
    </source>
</reference>
<evidence type="ECO:0000313" key="1">
    <source>
        <dbReference type="EMBL" id="CAE0842573.1"/>
    </source>
</evidence>